<evidence type="ECO:0000313" key="2">
    <source>
        <dbReference type="EMBL" id="GMR55253.1"/>
    </source>
</evidence>
<feature type="region of interest" description="Disordered" evidence="1">
    <location>
        <begin position="64"/>
        <end position="113"/>
    </location>
</feature>
<sequence length="113" mass="12607">LRVLDIERSESFSDENIEEFSIRSAMYGTIESIHMTLLHLTENMNRQTSSDEVPTKESHILIPINSFSSSHHSSSDSRNLSAARPGISSVAFESEGEKVANREEGREPNIGDE</sequence>
<comment type="caution">
    <text evidence="2">The sequence shown here is derived from an EMBL/GenBank/DDBJ whole genome shotgun (WGS) entry which is preliminary data.</text>
</comment>
<name>A0AAN5D2D3_9BILA</name>
<evidence type="ECO:0000313" key="3">
    <source>
        <dbReference type="Proteomes" id="UP001328107"/>
    </source>
</evidence>
<proteinExistence type="predicted"/>
<dbReference type="AlphaFoldDB" id="A0AAN5D2D3"/>
<organism evidence="2 3">
    <name type="scientific">Pristionchus mayeri</name>
    <dbReference type="NCBI Taxonomy" id="1317129"/>
    <lineage>
        <taxon>Eukaryota</taxon>
        <taxon>Metazoa</taxon>
        <taxon>Ecdysozoa</taxon>
        <taxon>Nematoda</taxon>
        <taxon>Chromadorea</taxon>
        <taxon>Rhabditida</taxon>
        <taxon>Rhabditina</taxon>
        <taxon>Diplogasteromorpha</taxon>
        <taxon>Diplogasteroidea</taxon>
        <taxon>Neodiplogasteridae</taxon>
        <taxon>Pristionchus</taxon>
    </lineage>
</organism>
<keyword evidence="3" id="KW-1185">Reference proteome</keyword>
<gene>
    <name evidence="2" type="ORF">PMAYCL1PPCAC_25448</name>
</gene>
<feature type="compositionally biased region" description="Basic and acidic residues" evidence="1">
    <location>
        <begin position="95"/>
        <end position="113"/>
    </location>
</feature>
<reference evidence="3" key="1">
    <citation type="submission" date="2022-10" db="EMBL/GenBank/DDBJ databases">
        <title>Genome assembly of Pristionchus species.</title>
        <authorList>
            <person name="Yoshida K."/>
            <person name="Sommer R.J."/>
        </authorList>
    </citation>
    <scope>NUCLEOTIDE SEQUENCE [LARGE SCALE GENOMIC DNA]</scope>
    <source>
        <strain evidence="3">RS5460</strain>
    </source>
</reference>
<dbReference type="Proteomes" id="UP001328107">
    <property type="component" value="Unassembled WGS sequence"/>
</dbReference>
<feature type="non-terminal residue" evidence="2">
    <location>
        <position position="1"/>
    </location>
</feature>
<dbReference type="EMBL" id="BTRK01000005">
    <property type="protein sequence ID" value="GMR55253.1"/>
    <property type="molecule type" value="Genomic_DNA"/>
</dbReference>
<accession>A0AAN5D2D3</accession>
<protein>
    <submittedName>
        <fullName evidence="2">Uncharacterized protein</fullName>
    </submittedName>
</protein>
<evidence type="ECO:0000256" key="1">
    <source>
        <dbReference type="SAM" id="MobiDB-lite"/>
    </source>
</evidence>
<feature type="non-terminal residue" evidence="2">
    <location>
        <position position="113"/>
    </location>
</feature>